<comment type="similarity">
    <text evidence="7">Belongs to the PINc/VapC protein family.</text>
</comment>
<keyword evidence="5 7" id="KW-0378">Hydrolase</keyword>
<evidence type="ECO:0000256" key="2">
    <source>
        <dbReference type="ARBA" id="ARBA00022649"/>
    </source>
</evidence>
<dbReference type="GO" id="GO:0000287">
    <property type="term" value="F:magnesium ion binding"/>
    <property type="evidence" value="ECO:0007669"/>
    <property type="project" value="UniProtKB-UniRule"/>
</dbReference>
<evidence type="ECO:0000256" key="7">
    <source>
        <dbReference type="HAMAP-Rule" id="MF_00265"/>
    </source>
</evidence>
<feature type="binding site" evidence="7">
    <location>
        <position position="5"/>
    </location>
    <ligand>
        <name>Mg(2+)</name>
        <dbReference type="ChEBI" id="CHEBI:18420"/>
    </ligand>
</feature>
<reference evidence="8 9" key="1">
    <citation type="journal article" date="2019" name="Emerg. Microbes Infect.">
        <title>Comprehensive subspecies identification of 175 nontuberculous mycobacteria species based on 7547 genomic profiles.</title>
        <authorList>
            <person name="Matsumoto Y."/>
            <person name="Kinjo T."/>
            <person name="Motooka D."/>
            <person name="Nabeya D."/>
            <person name="Jung N."/>
            <person name="Uechi K."/>
            <person name="Horii T."/>
            <person name="Iida T."/>
            <person name="Fujita J."/>
            <person name="Nakamura S."/>
        </authorList>
    </citation>
    <scope>NUCLEOTIDE SEQUENCE [LARGE SCALE GENOMIC DNA]</scope>
    <source>
        <strain evidence="8 9">JCM 14738</strain>
    </source>
</reference>
<keyword evidence="7" id="KW-0800">Toxin</keyword>
<dbReference type="InterPro" id="IPR002716">
    <property type="entry name" value="PIN_dom"/>
</dbReference>
<dbReference type="EC" id="3.1.-.-" evidence="7"/>
<dbReference type="Proteomes" id="UP000467385">
    <property type="component" value="Chromosome"/>
</dbReference>
<organism evidence="8 9">
    <name type="scientific">Mycobacterium conspicuum</name>
    <dbReference type="NCBI Taxonomy" id="44010"/>
    <lineage>
        <taxon>Bacteria</taxon>
        <taxon>Bacillati</taxon>
        <taxon>Actinomycetota</taxon>
        <taxon>Actinomycetes</taxon>
        <taxon>Mycobacteriales</taxon>
        <taxon>Mycobacteriaceae</taxon>
        <taxon>Mycobacterium</taxon>
    </lineage>
</organism>
<dbReference type="GO" id="GO:0004540">
    <property type="term" value="F:RNA nuclease activity"/>
    <property type="evidence" value="ECO:0007669"/>
    <property type="project" value="InterPro"/>
</dbReference>
<name>A0A1X1TQB9_9MYCO</name>
<evidence type="ECO:0000313" key="8">
    <source>
        <dbReference type="EMBL" id="BBZ40296.1"/>
    </source>
</evidence>
<dbReference type="InterPro" id="IPR044153">
    <property type="entry name" value="PIN_Pae0151-like"/>
</dbReference>
<dbReference type="PANTHER" id="PTHR35901:SF1">
    <property type="entry name" value="EXONUCLEASE VAPC9"/>
    <property type="match status" value="1"/>
</dbReference>
<evidence type="ECO:0000256" key="5">
    <source>
        <dbReference type="ARBA" id="ARBA00022801"/>
    </source>
</evidence>
<dbReference type="OrthoDB" id="4377304at2"/>
<evidence type="ECO:0000313" key="9">
    <source>
        <dbReference type="Proteomes" id="UP000467385"/>
    </source>
</evidence>
<dbReference type="PANTHER" id="PTHR35901">
    <property type="entry name" value="RIBONUCLEASE VAPC3"/>
    <property type="match status" value="1"/>
</dbReference>
<accession>A0A1X1TQB9</accession>
<dbReference type="EMBL" id="AP022613">
    <property type="protein sequence ID" value="BBZ40296.1"/>
    <property type="molecule type" value="Genomic_DNA"/>
</dbReference>
<protein>
    <recommendedName>
        <fullName evidence="7">Ribonuclease VapC</fullName>
        <shortName evidence="7">RNase VapC</shortName>
        <ecNumber evidence="7">3.1.-.-</ecNumber>
    </recommendedName>
    <alternativeName>
        <fullName evidence="7">Toxin VapC</fullName>
    </alternativeName>
</protein>
<sequence>MIVVDASVLAVALGDDGTDGQQARERLADDTLAAPELIDLEVVSVWRRQVAAKQMPARRAESAIADLAVLPLSRSSHQPMLHRIWELRHAITPYDAAYVALAEALDVVLVTADMRLSRAAGVRCEIEALRTHR</sequence>
<dbReference type="SUPFAM" id="SSF88723">
    <property type="entry name" value="PIN domain-like"/>
    <property type="match status" value="1"/>
</dbReference>
<dbReference type="HAMAP" id="MF_00265">
    <property type="entry name" value="VapC_Nob1"/>
    <property type="match status" value="1"/>
</dbReference>
<dbReference type="GO" id="GO:0090729">
    <property type="term" value="F:toxin activity"/>
    <property type="evidence" value="ECO:0007669"/>
    <property type="project" value="UniProtKB-KW"/>
</dbReference>
<dbReference type="InterPro" id="IPR022907">
    <property type="entry name" value="VapC_family"/>
</dbReference>
<dbReference type="InterPro" id="IPR029060">
    <property type="entry name" value="PIN-like_dom_sf"/>
</dbReference>
<dbReference type="Pfam" id="PF01850">
    <property type="entry name" value="PIN"/>
    <property type="match status" value="1"/>
</dbReference>
<keyword evidence="4 7" id="KW-0479">Metal-binding</keyword>
<evidence type="ECO:0000256" key="6">
    <source>
        <dbReference type="ARBA" id="ARBA00022842"/>
    </source>
</evidence>
<dbReference type="AlphaFoldDB" id="A0A1X1TQB9"/>
<proteinExistence type="inferred from homology"/>
<dbReference type="STRING" id="44010.AWC00_03125"/>
<dbReference type="CDD" id="cd09873">
    <property type="entry name" value="PIN_Pae0151-like"/>
    <property type="match status" value="1"/>
</dbReference>
<gene>
    <name evidence="7" type="primary">vapC</name>
    <name evidence="8" type="ORF">MCNS_33590</name>
</gene>
<comment type="function">
    <text evidence="7">Toxic component of a toxin-antitoxin (TA) system. An RNase.</text>
</comment>
<evidence type="ECO:0000256" key="3">
    <source>
        <dbReference type="ARBA" id="ARBA00022722"/>
    </source>
</evidence>
<feature type="binding site" evidence="7">
    <location>
        <position position="95"/>
    </location>
    <ligand>
        <name>Mg(2+)</name>
        <dbReference type="ChEBI" id="CHEBI:18420"/>
    </ligand>
</feature>
<keyword evidence="9" id="KW-1185">Reference proteome</keyword>
<comment type="cofactor">
    <cofactor evidence="1 7">
        <name>Mg(2+)</name>
        <dbReference type="ChEBI" id="CHEBI:18420"/>
    </cofactor>
</comment>
<evidence type="ECO:0000256" key="1">
    <source>
        <dbReference type="ARBA" id="ARBA00001946"/>
    </source>
</evidence>
<dbReference type="InterPro" id="IPR051619">
    <property type="entry name" value="TypeII_TA_RNase_PINc/VapC"/>
</dbReference>
<dbReference type="Gene3D" id="3.40.50.1010">
    <property type="entry name" value="5'-nuclease"/>
    <property type="match status" value="1"/>
</dbReference>
<keyword evidence="6 7" id="KW-0460">Magnesium</keyword>
<keyword evidence="2 7" id="KW-1277">Toxin-antitoxin system</keyword>
<keyword evidence="3 7" id="KW-0540">Nuclease</keyword>
<evidence type="ECO:0000256" key="4">
    <source>
        <dbReference type="ARBA" id="ARBA00022723"/>
    </source>
</evidence>
<dbReference type="RefSeq" id="WP_085231179.1">
    <property type="nucleotide sequence ID" value="NZ_AP022613.1"/>
</dbReference>
<dbReference type="GO" id="GO:0016787">
    <property type="term" value="F:hydrolase activity"/>
    <property type="evidence" value="ECO:0007669"/>
    <property type="project" value="UniProtKB-KW"/>
</dbReference>